<name>A0A8H6CAU5_9LECA</name>
<comment type="caution">
    <text evidence="2">The sequence shown here is derived from an EMBL/GenBank/DDBJ whole genome shotgun (WGS) entry which is preliminary data.</text>
</comment>
<reference evidence="2 3" key="1">
    <citation type="journal article" date="2020" name="Genomics">
        <title>Complete, high-quality genomes from long-read metagenomic sequencing of two wolf lichen thalli reveals enigmatic genome architecture.</title>
        <authorList>
            <person name="McKenzie S.K."/>
            <person name="Walston R.F."/>
            <person name="Allen J.L."/>
        </authorList>
    </citation>
    <scope>NUCLEOTIDE SEQUENCE [LARGE SCALE GENOMIC DNA]</scope>
    <source>
        <strain evidence="2">WasteWater1</strain>
    </source>
</reference>
<evidence type="ECO:0000313" key="3">
    <source>
        <dbReference type="Proteomes" id="UP000593566"/>
    </source>
</evidence>
<accession>A0A8H6CAU5</accession>
<protein>
    <submittedName>
        <fullName evidence="2">Uncharacterized protein</fullName>
    </submittedName>
</protein>
<sequence>METPIMQTAKPSTAMQTRATARQALADITPATDSEATDISPDTTSVNGAEPKDPPQSWDRICVSKDCPIKHPHNFGLRPQTLPAPLAIWQDADAVVADDCEYPDTGPPPLIRAMIDTLRNDPVIGTRYPGFTDVLRDFYRAHGGRSDMYHGAAGMFGLGVDLGGGHGYGFYPYHGHPDHEGMGGWFAFEIEKNEENEDPVAKGCH</sequence>
<evidence type="ECO:0000256" key="1">
    <source>
        <dbReference type="SAM" id="MobiDB-lite"/>
    </source>
</evidence>
<dbReference type="Proteomes" id="UP000593566">
    <property type="component" value="Unassembled WGS sequence"/>
</dbReference>
<dbReference type="GeneID" id="59332285"/>
<dbReference type="EMBL" id="JACCJB010000018">
    <property type="protein sequence ID" value="KAF6220049.1"/>
    <property type="molecule type" value="Genomic_DNA"/>
</dbReference>
<feature type="compositionally biased region" description="Polar residues" evidence="1">
    <location>
        <begin position="1"/>
        <end position="11"/>
    </location>
</feature>
<proteinExistence type="predicted"/>
<dbReference type="RefSeq" id="XP_037149484.1">
    <property type="nucleotide sequence ID" value="XM_037294796.1"/>
</dbReference>
<organism evidence="2 3">
    <name type="scientific">Letharia lupina</name>
    <dbReference type="NCBI Taxonomy" id="560253"/>
    <lineage>
        <taxon>Eukaryota</taxon>
        <taxon>Fungi</taxon>
        <taxon>Dikarya</taxon>
        <taxon>Ascomycota</taxon>
        <taxon>Pezizomycotina</taxon>
        <taxon>Lecanoromycetes</taxon>
        <taxon>OSLEUM clade</taxon>
        <taxon>Lecanoromycetidae</taxon>
        <taxon>Lecanorales</taxon>
        <taxon>Lecanorineae</taxon>
        <taxon>Parmeliaceae</taxon>
        <taxon>Letharia</taxon>
    </lineage>
</organism>
<feature type="region of interest" description="Disordered" evidence="1">
    <location>
        <begin position="27"/>
        <end position="58"/>
    </location>
</feature>
<feature type="region of interest" description="Disordered" evidence="1">
    <location>
        <begin position="1"/>
        <end position="20"/>
    </location>
</feature>
<keyword evidence="3" id="KW-1185">Reference proteome</keyword>
<evidence type="ECO:0000313" key="2">
    <source>
        <dbReference type="EMBL" id="KAF6220049.1"/>
    </source>
</evidence>
<dbReference type="AlphaFoldDB" id="A0A8H6CAU5"/>
<gene>
    <name evidence="2" type="ORF">HO133_003874</name>
</gene>